<dbReference type="InterPro" id="IPR013780">
    <property type="entry name" value="Glyco_hydro_b"/>
</dbReference>
<evidence type="ECO:0000259" key="5">
    <source>
        <dbReference type="Pfam" id="PF17801"/>
    </source>
</evidence>
<comment type="caution">
    <text evidence="6">The sequence shown here is derived from an EMBL/GenBank/DDBJ whole genome shotgun (WGS) entry which is preliminary data.</text>
</comment>
<evidence type="ECO:0000256" key="4">
    <source>
        <dbReference type="ARBA" id="ARBA00023295"/>
    </source>
</evidence>
<comment type="similarity">
    <text evidence="1">Belongs to the glycosyl hydrolase 27 family.</text>
</comment>
<proteinExistence type="inferred from homology"/>
<sequence length="269" mass="29066">MKFDQCDTRSAFPTDASLHAETNLFVSSLQKLKPSVAVLANDYYPEDPYNGGIKSMLWFAQTGASELRIGYDNNGTGNQNGWWYWKAFAYDWTQFSPYLGRGRYPDPDNLMCQLYEGGPGLNSPTALVGDNECRAQFNFYAMVAAPLVIGADLTTLTPATVATLTNSEVIAIDQDALGLTGRRITAADVPCGSTTCSVWLRKTTTGYAVALFNPDPNAGHAVSVTWTQAGLSGTWNMRDVWAHANVGSSSTGYTVSLPAWGSAVLTLTQ</sequence>
<dbReference type="InterPro" id="IPR013785">
    <property type="entry name" value="Aldolase_TIM"/>
</dbReference>
<dbReference type="Pfam" id="PF16499">
    <property type="entry name" value="Melibiase_2"/>
    <property type="match status" value="1"/>
</dbReference>
<dbReference type="SUPFAM" id="SSF51445">
    <property type="entry name" value="(Trans)glycosidases"/>
    <property type="match status" value="1"/>
</dbReference>
<keyword evidence="2" id="KW-0732">Signal</keyword>
<dbReference type="SUPFAM" id="SSF51011">
    <property type="entry name" value="Glycosyl hydrolase domain"/>
    <property type="match status" value="1"/>
</dbReference>
<feature type="domain" description="Alpha galactosidase C-terminal" evidence="5">
    <location>
        <begin position="195"/>
        <end position="267"/>
    </location>
</feature>
<evidence type="ECO:0000256" key="1">
    <source>
        <dbReference type="ARBA" id="ARBA00009743"/>
    </source>
</evidence>
<organism evidence="6 7">
    <name type="scientific">Terriglobus aquaticus</name>
    <dbReference type="NCBI Taxonomy" id="940139"/>
    <lineage>
        <taxon>Bacteria</taxon>
        <taxon>Pseudomonadati</taxon>
        <taxon>Acidobacteriota</taxon>
        <taxon>Terriglobia</taxon>
        <taxon>Terriglobales</taxon>
        <taxon>Acidobacteriaceae</taxon>
        <taxon>Terriglobus</taxon>
    </lineage>
</organism>
<dbReference type="Proteomes" id="UP001634747">
    <property type="component" value="Unassembled WGS sequence"/>
</dbReference>
<accession>A0ABW9KHN7</accession>
<keyword evidence="3" id="KW-0378">Hydrolase</keyword>
<dbReference type="PANTHER" id="PTHR11452">
    <property type="entry name" value="ALPHA-GALACTOSIDASE/ALPHA-N-ACETYLGALACTOSAMINIDASE"/>
    <property type="match status" value="1"/>
</dbReference>
<dbReference type="InterPro" id="IPR002241">
    <property type="entry name" value="Glyco_hydro_27"/>
</dbReference>
<dbReference type="Pfam" id="PF17801">
    <property type="entry name" value="Melibiase_C"/>
    <property type="match status" value="1"/>
</dbReference>
<dbReference type="Gene3D" id="2.60.40.1180">
    <property type="entry name" value="Golgi alpha-mannosidase II"/>
    <property type="match status" value="1"/>
</dbReference>
<dbReference type="EMBL" id="JBJYXY010000001">
    <property type="protein sequence ID" value="MFN2975224.1"/>
    <property type="molecule type" value="Genomic_DNA"/>
</dbReference>
<gene>
    <name evidence="6" type="ORF">ACK2TP_05565</name>
</gene>
<evidence type="ECO:0000256" key="3">
    <source>
        <dbReference type="ARBA" id="ARBA00022801"/>
    </source>
</evidence>
<dbReference type="PANTHER" id="PTHR11452:SF75">
    <property type="entry name" value="ALPHA-GALACTOSIDASE MEL1"/>
    <property type="match status" value="1"/>
</dbReference>
<evidence type="ECO:0000313" key="7">
    <source>
        <dbReference type="Proteomes" id="UP001634747"/>
    </source>
</evidence>
<dbReference type="RefSeq" id="WP_263413245.1">
    <property type="nucleotide sequence ID" value="NZ_BAABBH010000001.1"/>
</dbReference>
<dbReference type="InterPro" id="IPR017853">
    <property type="entry name" value="GH"/>
</dbReference>
<name>A0ABW9KHN7_9BACT</name>
<keyword evidence="7" id="KW-1185">Reference proteome</keyword>
<evidence type="ECO:0000313" key="6">
    <source>
        <dbReference type="EMBL" id="MFN2975224.1"/>
    </source>
</evidence>
<dbReference type="InterPro" id="IPR041233">
    <property type="entry name" value="Melibiase_C"/>
</dbReference>
<evidence type="ECO:0000256" key="2">
    <source>
        <dbReference type="ARBA" id="ARBA00022729"/>
    </source>
</evidence>
<reference evidence="6 7" key="1">
    <citation type="submission" date="2024-12" db="EMBL/GenBank/DDBJ databases">
        <authorList>
            <person name="Lee Y."/>
        </authorList>
    </citation>
    <scope>NUCLEOTIDE SEQUENCE [LARGE SCALE GENOMIC DNA]</scope>
    <source>
        <strain evidence="6 7">03SUJ4</strain>
    </source>
</reference>
<dbReference type="Gene3D" id="3.20.20.70">
    <property type="entry name" value="Aldolase class I"/>
    <property type="match status" value="1"/>
</dbReference>
<protein>
    <submittedName>
        <fullName evidence="6">Alpha-galactosidase</fullName>
    </submittedName>
</protein>
<keyword evidence="4" id="KW-0326">Glycosidase</keyword>